<evidence type="ECO:0000259" key="18">
    <source>
        <dbReference type="Pfam" id="PF02887"/>
    </source>
</evidence>
<comment type="cofactor">
    <cofactor evidence="1">
        <name>Mg(2+)</name>
        <dbReference type="ChEBI" id="CHEBI:18420"/>
    </cofactor>
</comment>
<evidence type="ECO:0000256" key="11">
    <source>
        <dbReference type="ARBA" id="ARBA00022840"/>
    </source>
</evidence>
<dbReference type="InterPro" id="IPR015806">
    <property type="entry name" value="Pyrv_Knase_insert_dom_sf"/>
</dbReference>
<dbReference type="NCBIfam" id="NF004491">
    <property type="entry name" value="PRK05826.1"/>
    <property type="match status" value="1"/>
</dbReference>
<feature type="domain" description="Pyruvate kinase barrel" evidence="17">
    <location>
        <begin position="3"/>
        <end position="327"/>
    </location>
</feature>
<dbReference type="InterPro" id="IPR015793">
    <property type="entry name" value="Pyrv_Knase_brl"/>
</dbReference>
<keyword evidence="20" id="KW-1185">Reference proteome</keyword>
<keyword evidence="11" id="KW-0067">ATP-binding</keyword>
<dbReference type="UniPathway" id="UPA00109">
    <property type="reaction ID" value="UER00188"/>
</dbReference>
<dbReference type="GO" id="GO:0016301">
    <property type="term" value="F:kinase activity"/>
    <property type="evidence" value="ECO:0007669"/>
    <property type="project" value="UniProtKB-KW"/>
</dbReference>
<evidence type="ECO:0000256" key="13">
    <source>
        <dbReference type="ARBA" id="ARBA00023152"/>
    </source>
</evidence>
<keyword evidence="9" id="KW-0547">Nucleotide-binding</keyword>
<evidence type="ECO:0000256" key="4">
    <source>
        <dbReference type="ARBA" id="ARBA00008663"/>
    </source>
</evidence>
<protein>
    <recommendedName>
        <fullName evidence="6 15">Pyruvate kinase</fullName>
        <ecNumber evidence="5 15">2.7.1.40</ecNumber>
    </recommendedName>
</protein>
<dbReference type="EMBL" id="CP002305">
    <property type="protein sequence ID" value="ADQ17724.1"/>
    <property type="molecule type" value="Genomic_DNA"/>
</dbReference>
<evidence type="ECO:0000256" key="6">
    <source>
        <dbReference type="ARBA" id="ARBA00018587"/>
    </source>
</evidence>
<evidence type="ECO:0000256" key="15">
    <source>
        <dbReference type="NCBIfam" id="TIGR01064"/>
    </source>
</evidence>
<keyword evidence="8" id="KW-0479">Metal-binding</keyword>
<dbReference type="EC" id="2.7.1.40" evidence="5 15"/>
<evidence type="ECO:0000259" key="17">
    <source>
        <dbReference type="Pfam" id="PF00224"/>
    </source>
</evidence>
<dbReference type="OrthoDB" id="9812123at2"/>
<dbReference type="InterPro" id="IPR040442">
    <property type="entry name" value="Pyrv_kinase-like_dom_sf"/>
</dbReference>
<evidence type="ECO:0000313" key="20">
    <source>
        <dbReference type="Proteomes" id="UP000007435"/>
    </source>
</evidence>
<comment type="pathway">
    <text evidence="3 16">Carbohydrate degradation; glycolysis; pyruvate from D-glyceraldehyde 3-phosphate: step 5/5.</text>
</comment>
<dbReference type="KEGG" id="lby:Lbys_2028"/>
<name>E4RT16_LEAB4</name>
<comment type="similarity">
    <text evidence="4 16">Belongs to the pyruvate kinase family.</text>
</comment>
<dbReference type="InterPro" id="IPR015813">
    <property type="entry name" value="Pyrv/PenolPyrv_kinase-like_dom"/>
</dbReference>
<evidence type="ECO:0000256" key="16">
    <source>
        <dbReference type="RuleBase" id="RU000504"/>
    </source>
</evidence>
<dbReference type="GO" id="GO:0030955">
    <property type="term" value="F:potassium ion binding"/>
    <property type="evidence" value="ECO:0007669"/>
    <property type="project" value="UniProtKB-UniRule"/>
</dbReference>
<accession>E4RT16</accession>
<dbReference type="FunFam" id="3.20.20.60:FF:000025">
    <property type="entry name" value="Pyruvate kinase"/>
    <property type="match status" value="1"/>
</dbReference>
<keyword evidence="12 16" id="KW-0460">Magnesium</keyword>
<dbReference type="STRING" id="649349.Lbys_2028"/>
<reference key="1">
    <citation type="submission" date="2010-11" db="EMBL/GenBank/DDBJ databases">
        <title>The complete genome of Leadbetterella byssophila DSM 17132.</title>
        <authorList>
            <consortium name="US DOE Joint Genome Institute (JGI-PGF)"/>
            <person name="Lucas S."/>
            <person name="Copeland A."/>
            <person name="Lapidus A."/>
            <person name="Glavina del Rio T."/>
            <person name="Dalin E."/>
            <person name="Tice H."/>
            <person name="Bruce D."/>
            <person name="Goodwin L."/>
            <person name="Pitluck S."/>
            <person name="Kyrpides N."/>
            <person name="Mavromatis K."/>
            <person name="Ivanova N."/>
            <person name="Teshima H."/>
            <person name="Brettin T."/>
            <person name="Detter J.C."/>
            <person name="Han C."/>
            <person name="Tapia R."/>
            <person name="Land M."/>
            <person name="Hauser L."/>
            <person name="Markowitz V."/>
            <person name="Cheng J.-F."/>
            <person name="Hugenholtz P."/>
            <person name="Woyke T."/>
            <person name="Wu D."/>
            <person name="Tindall B."/>
            <person name="Pomrenke H.G."/>
            <person name="Brambilla E."/>
            <person name="Klenk H.-P."/>
            <person name="Eisen J.A."/>
        </authorList>
    </citation>
    <scope>NUCLEOTIDE SEQUENCE [LARGE SCALE GENOMIC DNA]</scope>
    <source>
        <strain>DSM 17132</strain>
    </source>
</reference>
<dbReference type="NCBIfam" id="TIGR01064">
    <property type="entry name" value="pyruv_kin"/>
    <property type="match status" value="1"/>
</dbReference>
<keyword evidence="7 16" id="KW-0808">Transferase</keyword>
<evidence type="ECO:0000256" key="10">
    <source>
        <dbReference type="ARBA" id="ARBA00022777"/>
    </source>
</evidence>
<comment type="catalytic activity">
    <reaction evidence="16">
        <text>pyruvate + ATP = phosphoenolpyruvate + ADP + H(+)</text>
        <dbReference type="Rhea" id="RHEA:18157"/>
        <dbReference type="ChEBI" id="CHEBI:15361"/>
        <dbReference type="ChEBI" id="CHEBI:15378"/>
        <dbReference type="ChEBI" id="CHEBI:30616"/>
        <dbReference type="ChEBI" id="CHEBI:58702"/>
        <dbReference type="ChEBI" id="CHEBI:456216"/>
        <dbReference type="EC" id="2.7.1.40"/>
    </reaction>
</comment>
<evidence type="ECO:0000256" key="7">
    <source>
        <dbReference type="ARBA" id="ARBA00022679"/>
    </source>
</evidence>
<gene>
    <name evidence="19" type="ordered locus">Lbys_2028</name>
</gene>
<keyword evidence="10 16" id="KW-0418">Kinase</keyword>
<keyword evidence="14 19" id="KW-0670">Pyruvate</keyword>
<dbReference type="InterPro" id="IPR015795">
    <property type="entry name" value="Pyrv_Knase_C"/>
</dbReference>
<dbReference type="HOGENOM" id="CLU_015439_0_2_10"/>
<dbReference type="PANTHER" id="PTHR11817">
    <property type="entry name" value="PYRUVATE KINASE"/>
    <property type="match status" value="1"/>
</dbReference>
<dbReference type="GO" id="GO:0004743">
    <property type="term" value="F:pyruvate kinase activity"/>
    <property type="evidence" value="ECO:0007669"/>
    <property type="project" value="UniProtKB-UniRule"/>
</dbReference>
<comment type="cofactor">
    <cofactor evidence="2">
        <name>K(+)</name>
        <dbReference type="ChEBI" id="CHEBI:29103"/>
    </cofactor>
</comment>
<dbReference type="Gene3D" id="3.40.1380.20">
    <property type="entry name" value="Pyruvate kinase, C-terminal domain"/>
    <property type="match status" value="1"/>
</dbReference>
<organism evidence="19 20">
    <name type="scientific">Leadbetterella byssophila (strain DSM 17132 / JCM 16389 / KACC 11308 / NBRC 106382 / 4M15)</name>
    <dbReference type="NCBI Taxonomy" id="649349"/>
    <lineage>
        <taxon>Bacteria</taxon>
        <taxon>Pseudomonadati</taxon>
        <taxon>Bacteroidota</taxon>
        <taxon>Cytophagia</taxon>
        <taxon>Cytophagales</taxon>
        <taxon>Leadbetterellaceae</taxon>
        <taxon>Leadbetterella</taxon>
    </lineage>
</organism>
<dbReference type="SUPFAM" id="SSF52935">
    <property type="entry name" value="PK C-terminal domain-like"/>
    <property type="match status" value="1"/>
</dbReference>
<dbReference type="Proteomes" id="UP000007435">
    <property type="component" value="Chromosome"/>
</dbReference>
<evidence type="ECO:0000256" key="12">
    <source>
        <dbReference type="ARBA" id="ARBA00022842"/>
    </source>
</evidence>
<dbReference type="Pfam" id="PF00224">
    <property type="entry name" value="PK"/>
    <property type="match status" value="1"/>
</dbReference>
<dbReference type="Gene3D" id="2.40.33.10">
    <property type="entry name" value="PK beta-barrel domain-like"/>
    <property type="match status" value="1"/>
</dbReference>
<dbReference type="SUPFAM" id="SSF51621">
    <property type="entry name" value="Phosphoenolpyruvate/pyruvate domain"/>
    <property type="match status" value="1"/>
</dbReference>
<evidence type="ECO:0000256" key="8">
    <source>
        <dbReference type="ARBA" id="ARBA00022723"/>
    </source>
</evidence>
<evidence type="ECO:0000313" key="19">
    <source>
        <dbReference type="EMBL" id="ADQ17724.1"/>
    </source>
</evidence>
<dbReference type="PRINTS" id="PR01050">
    <property type="entry name" value="PYRUVTKNASE"/>
</dbReference>
<dbReference type="SUPFAM" id="SSF50800">
    <property type="entry name" value="PK beta-barrel domain-like"/>
    <property type="match status" value="1"/>
</dbReference>
<dbReference type="InterPro" id="IPR001697">
    <property type="entry name" value="Pyr_Knase"/>
</dbReference>
<evidence type="ECO:0000256" key="9">
    <source>
        <dbReference type="ARBA" id="ARBA00022741"/>
    </source>
</evidence>
<evidence type="ECO:0000256" key="14">
    <source>
        <dbReference type="ARBA" id="ARBA00023317"/>
    </source>
</evidence>
<dbReference type="NCBIfam" id="NF004978">
    <property type="entry name" value="PRK06354.1"/>
    <property type="match status" value="1"/>
</dbReference>
<evidence type="ECO:0000256" key="5">
    <source>
        <dbReference type="ARBA" id="ARBA00012142"/>
    </source>
</evidence>
<dbReference type="GO" id="GO:0005524">
    <property type="term" value="F:ATP binding"/>
    <property type="evidence" value="ECO:0007669"/>
    <property type="project" value="UniProtKB-KW"/>
</dbReference>
<dbReference type="GO" id="GO:0000287">
    <property type="term" value="F:magnesium ion binding"/>
    <property type="evidence" value="ECO:0007669"/>
    <property type="project" value="UniProtKB-UniRule"/>
</dbReference>
<dbReference type="eggNOG" id="COG0469">
    <property type="taxonomic scope" value="Bacteria"/>
</dbReference>
<dbReference type="InterPro" id="IPR011037">
    <property type="entry name" value="Pyrv_Knase-like_insert_dom_sf"/>
</dbReference>
<evidence type="ECO:0000256" key="1">
    <source>
        <dbReference type="ARBA" id="ARBA00001946"/>
    </source>
</evidence>
<sequence length="485" mass="53857">MIKKTKIVATVGPASESEEMLVALAKAGVNVFRLNFSHGTHEEHQVRIDRIKKINREHGFNCAILQDLQGPKIRVGLMEGGNAGVPLETGRRFIFTNDDIVGNSERASTPYDGMYKDVKVGDRILMDDGKLEVKVIEIDEEKHEVITEVVYGGLLKQKKGVNLPNTNISQPSVTDKDYRDLDFGLKNDVDWIALSFVRTAEEIIKIKEYIRSKGSEAKVIAKMEKPEAIQNMDAIIDAADGVMVARGDLGVEMPSEEVPIIQKTLVAKCHLAVKPVIVATQMLESMIDSPTPTRAEVGDVANAVLDGADAVMLSAESASGKYPLLAVQTMTRTIQHIEEFGNPSVLYYRHHTRVTEPTYVSKEKDNDNVIMMGCRLARDLKVKAIVGVTTSGYTAFRLSHHRPKSQIYIVTGNEKLLTQLSLYWGVNAFSIKELDQPENELQLIDEANKLMVKKGLLQPGDKFINMSSYPLGKQHRTNNLTLMTV</sequence>
<dbReference type="AlphaFoldDB" id="E4RT16"/>
<reference evidence="19 20" key="2">
    <citation type="journal article" date="2011" name="Stand. Genomic Sci.">
        <title>Complete genome sequence of Leadbetterella byssophila type strain (4M15).</title>
        <authorList>
            <person name="Abt B."/>
            <person name="Teshima H."/>
            <person name="Lucas S."/>
            <person name="Lapidus A."/>
            <person name="Del Rio T.G."/>
            <person name="Nolan M."/>
            <person name="Tice H."/>
            <person name="Cheng J.F."/>
            <person name="Pitluck S."/>
            <person name="Liolios K."/>
            <person name="Pagani I."/>
            <person name="Ivanova N."/>
            <person name="Mavromatis K."/>
            <person name="Pati A."/>
            <person name="Tapia R."/>
            <person name="Han C."/>
            <person name="Goodwin L."/>
            <person name="Chen A."/>
            <person name="Palaniappan K."/>
            <person name="Land M."/>
            <person name="Hauser L."/>
            <person name="Chang Y.J."/>
            <person name="Jeffries C.D."/>
            <person name="Rohde M."/>
            <person name="Goker M."/>
            <person name="Tindall B.J."/>
            <person name="Detter J.C."/>
            <person name="Woyke T."/>
            <person name="Bristow J."/>
            <person name="Eisen J.A."/>
            <person name="Markowitz V."/>
            <person name="Hugenholtz P."/>
            <person name="Klenk H.P."/>
            <person name="Kyrpides N.C."/>
        </authorList>
    </citation>
    <scope>NUCLEOTIDE SEQUENCE [LARGE SCALE GENOMIC DNA]</scope>
    <source>
        <strain evidence="20">DSM 17132 / JCM 16389 / KACC 11308 / NBRC 106382 / 4M15</strain>
    </source>
</reference>
<proteinExistence type="inferred from homology"/>
<feature type="domain" description="Pyruvate kinase C-terminal" evidence="18">
    <location>
        <begin position="368"/>
        <end position="480"/>
    </location>
</feature>
<evidence type="ECO:0000256" key="2">
    <source>
        <dbReference type="ARBA" id="ARBA00001958"/>
    </source>
</evidence>
<dbReference type="RefSeq" id="WP_013408770.1">
    <property type="nucleotide sequence ID" value="NC_014655.1"/>
</dbReference>
<dbReference type="Pfam" id="PF02887">
    <property type="entry name" value="PK_C"/>
    <property type="match status" value="1"/>
</dbReference>
<dbReference type="Gene3D" id="3.20.20.60">
    <property type="entry name" value="Phosphoenolpyruvate-binding domains"/>
    <property type="match status" value="1"/>
</dbReference>
<keyword evidence="13 16" id="KW-0324">Glycolysis</keyword>
<dbReference type="InterPro" id="IPR036918">
    <property type="entry name" value="Pyrv_Knase_C_sf"/>
</dbReference>
<evidence type="ECO:0000256" key="3">
    <source>
        <dbReference type="ARBA" id="ARBA00004997"/>
    </source>
</evidence>
<dbReference type="FunFam" id="2.40.33.10:FF:000001">
    <property type="entry name" value="Pyruvate kinase"/>
    <property type="match status" value="1"/>
</dbReference>